<keyword evidence="12" id="KW-1185">Reference proteome</keyword>
<protein>
    <submittedName>
        <fullName evidence="11">Nitrate reductase subunit gamma</fullName>
    </submittedName>
</protein>
<dbReference type="GO" id="GO:0008940">
    <property type="term" value="F:nitrate reductase activity"/>
    <property type="evidence" value="ECO:0007669"/>
    <property type="project" value="TreeGrafter"/>
</dbReference>
<accession>A0A8J3FG39</accession>
<feature type="transmembrane region" description="Helical" evidence="9">
    <location>
        <begin position="46"/>
        <end position="68"/>
    </location>
</feature>
<dbReference type="PANTHER" id="PTHR30598">
    <property type="entry name" value="NITRATE REDUCTASE PRIVATE CHAPERONE, REDOX ENZYME MATURATION PROTEIN REMP FAMILY"/>
    <property type="match status" value="1"/>
</dbReference>
<evidence type="ECO:0000256" key="8">
    <source>
        <dbReference type="ARBA" id="ARBA00023136"/>
    </source>
</evidence>
<dbReference type="EMBL" id="BMQC01000004">
    <property type="protein sequence ID" value="GGK23521.1"/>
    <property type="molecule type" value="Genomic_DNA"/>
</dbReference>
<dbReference type="SUPFAM" id="SSF103501">
    <property type="entry name" value="Respiratory nitrate reductase 1 gamma chain"/>
    <property type="match status" value="1"/>
</dbReference>
<dbReference type="Pfam" id="PF02665">
    <property type="entry name" value="Nitrate_red_gam"/>
    <property type="match status" value="1"/>
</dbReference>
<feature type="transmembrane region" description="Helical" evidence="9">
    <location>
        <begin position="198"/>
        <end position="216"/>
    </location>
</feature>
<comment type="subcellular location">
    <subcellularLocation>
        <location evidence="1">Cell membrane</location>
        <topology evidence="1">Multi-pass membrane protein</topology>
    </subcellularLocation>
</comment>
<evidence type="ECO:0000256" key="2">
    <source>
        <dbReference type="ARBA" id="ARBA00022448"/>
    </source>
</evidence>
<comment type="caution">
    <text evidence="11">The sequence shown here is derived from an EMBL/GenBank/DDBJ whole genome shotgun (WGS) entry which is preliminary data.</text>
</comment>
<organism evidence="11 12">
    <name type="scientific">Pilimelia terevasa</name>
    <dbReference type="NCBI Taxonomy" id="53372"/>
    <lineage>
        <taxon>Bacteria</taxon>
        <taxon>Bacillati</taxon>
        <taxon>Actinomycetota</taxon>
        <taxon>Actinomycetes</taxon>
        <taxon>Micromonosporales</taxon>
        <taxon>Micromonosporaceae</taxon>
        <taxon>Pilimelia</taxon>
    </lineage>
</organism>
<keyword evidence="8 9" id="KW-0472">Membrane</keyword>
<evidence type="ECO:0000256" key="9">
    <source>
        <dbReference type="SAM" id="Phobius"/>
    </source>
</evidence>
<evidence type="ECO:0000256" key="4">
    <source>
        <dbReference type="ARBA" id="ARBA00022692"/>
    </source>
</evidence>
<keyword evidence="6 9" id="KW-1133">Transmembrane helix</keyword>
<sequence length="237" mass="25105">MNTVLWVVLPYLSAAVFAVGTVAGRRGRRRWTVRSGHRPGPAVLRWGSPVFHAAWAGVVLGHLVGLLVPARVTAAAGLDAAAYGRAASWLGVAAGTAAVLGLAVMVLHRRRTGSPTAPPDRRDAATHLLLAAVLLLGLYVTARGQGGGDAYRETAGPWVRSLLVLRPDPALAAEMPPVLRAHVLAAFALLAAWPFTRLAHAFLLPVGYLARPYVLYRAHPRRRPRRAAPAAAGRPVP</sequence>
<evidence type="ECO:0000256" key="3">
    <source>
        <dbReference type="ARBA" id="ARBA00022475"/>
    </source>
</evidence>
<evidence type="ECO:0000256" key="7">
    <source>
        <dbReference type="ARBA" id="ARBA00023002"/>
    </source>
</evidence>
<evidence type="ECO:0000313" key="11">
    <source>
        <dbReference type="EMBL" id="GGK23521.1"/>
    </source>
</evidence>
<feature type="transmembrane region" description="Helical" evidence="9">
    <location>
        <begin position="88"/>
        <end position="108"/>
    </location>
</feature>
<keyword evidence="3" id="KW-1003">Cell membrane</keyword>
<dbReference type="GO" id="GO:0020037">
    <property type="term" value="F:heme binding"/>
    <property type="evidence" value="ECO:0007669"/>
    <property type="project" value="TreeGrafter"/>
</dbReference>
<proteinExistence type="predicted"/>
<dbReference type="InterPro" id="IPR023234">
    <property type="entry name" value="NarG-like_domain"/>
</dbReference>
<dbReference type="PANTHER" id="PTHR30598:SF3">
    <property type="entry name" value="RESPIRATORY NITRATE REDUCTASE 1 GAMMA CHAIN"/>
    <property type="match status" value="1"/>
</dbReference>
<dbReference type="GO" id="GO:0005886">
    <property type="term" value="C:plasma membrane"/>
    <property type="evidence" value="ECO:0007669"/>
    <property type="project" value="UniProtKB-SubCell"/>
</dbReference>
<evidence type="ECO:0000259" key="10">
    <source>
        <dbReference type="Pfam" id="PF02665"/>
    </source>
</evidence>
<dbReference type="GO" id="GO:0019645">
    <property type="term" value="P:anaerobic electron transport chain"/>
    <property type="evidence" value="ECO:0007669"/>
    <property type="project" value="TreeGrafter"/>
</dbReference>
<dbReference type="GO" id="GO:0009055">
    <property type="term" value="F:electron transfer activity"/>
    <property type="evidence" value="ECO:0007669"/>
    <property type="project" value="TreeGrafter"/>
</dbReference>
<dbReference type="RefSeq" id="WP_189113488.1">
    <property type="nucleotide sequence ID" value="NZ_BMQC01000004.1"/>
</dbReference>
<reference evidence="11" key="1">
    <citation type="journal article" date="2014" name="Int. J. Syst. Evol. Microbiol.">
        <title>Complete genome sequence of Corynebacterium casei LMG S-19264T (=DSM 44701T), isolated from a smear-ripened cheese.</title>
        <authorList>
            <consortium name="US DOE Joint Genome Institute (JGI-PGF)"/>
            <person name="Walter F."/>
            <person name="Albersmeier A."/>
            <person name="Kalinowski J."/>
            <person name="Ruckert C."/>
        </authorList>
    </citation>
    <scope>NUCLEOTIDE SEQUENCE</scope>
    <source>
        <strain evidence="11">JCM 3091</strain>
    </source>
</reference>
<reference evidence="11" key="2">
    <citation type="submission" date="2020-09" db="EMBL/GenBank/DDBJ databases">
        <authorList>
            <person name="Sun Q."/>
            <person name="Ohkuma M."/>
        </authorList>
    </citation>
    <scope>NUCLEOTIDE SEQUENCE</scope>
    <source>
        <strain evidence="11">JCM 3091</strain>
    </source>
</reference>
<keyword evidence="7" id="KW-0560">Oxidoreductase</keyword>
<evidence type="ECO:0000313" key="12">
    <source>
        <dbReference type="Proteomes" id="UP000662200"/>
    </source>
</evidence>
<dbReference type="InterPro" id="IPR036197">
    <property type="entry name" value="NarG-like_sf"/>
</dbReference>
<evidence type="ECO:0000256" key="5">
    <source>
        <dbReference type="ARBA" id="ARBA00022982"/>
    </source>
</evidence>
<dbReference type="Gene3D" id="1.20.950.20">
    <property type="entry name" value="Transmembrane di-heme cytochromes, Chain C"/>
    <property type="match status" value="1"/>
</dbReference>
<feature type="transmembrane region" description="Helical" evidence="9">
    <location>
        <begin position="124"/>
        <end position="142"/>
    </location>
</feature>
<keyword evidence="2" id="KW-0813">Transport</keyword>
<keyword evidence="4 9" id="KW-0812">Transmembrane</keyword>
<evidence type="ECO:0000256" key="6">
    <source>
        <dbReference type="ARBA" id="ARBA00022989"/>
    </source>
</evidence>
<keyword evidence="5" id="KW-0249">Electron transport</keyword>
<evidence type="ECO:0000256" key="1">
    <source>
        <dbReference type="ARBA" id="ARBA00004651"/>
    </source>
</evidence>
<name>A0A8J3FG39_9ACTN</name>
<dbReference type="AlphaFoldDB" id="A0A8J3FG39"/>
<feature type="domain" description="NarG-like" evidence="10">
    <location>
        <begin position="2"/>
        <end position="218"/>
    </location>
</feature>
<feature type="transmembrane region" description="Helical" evidence="9">
    <location>
        <begin position="6"/>
        <end position="25"/>
    </location>
</feature>
<dbReference type="InterPro" id="IPR051936">
    <property type="entry name" value="Heme-iron_electron_transfer"/>
</dbReference>
<gene>
    <name evidence="11" type="ORF">GCM10010124_15000</name>
</gene>
<dbReference type="Proteomes" id="UP000662200">
    <property type="component" value="Unassembled WGS sequence"/>
</dbReference>